<sequence length="315" mass="34896">MKIIVPSSQNNVSTLYKTVIEDVINNIRETFLEDGVDEQVLQELKNTWESKVIQSKAIERRQEPQRHLTQQMYLNAQVFPAMPGAIPTKTVQMTTGGQQAALALPSNLIYQQKLPTAITGQSQIYNSYQPSHQIVQQSTVQKKTVTTTAQGKEQVSSSGSQQPAVIIQVDGASDALNSVPGCSSAVSTLNQKPSLEHIMRSTASKLKTMPQVDGGAGSSSEDDDSDDDDDDDEEEDEDEEGRKSSEAVDFEPLCSDDDDEEEDPVELFDTDNVIVCQYDKIHRAKARWKFHLKVGIMNLNGHDYVFQKATGEADW</sequence>
<comment type="caution">
    <text evidence="6">The sequence shown here is derived from an EMBL/GenBank/DDBJ whole genome shotgun (WGS) entry which is preliminary data.</text>
</comment>
<dbReference type="Pfam" id="PF03153">
    <property type="entry name" value="TFIIA"/>
    <property type="match status" value="2"/>
</dbReference>
<comment type="similarity">
    <text evidence="2">Belongs to the TFIIA subunit 1 family.</text>
</comment>
<dbReference type="SMART" id="SM01371">
    <property type="entry name" value="TFIIA"/>
    <property type="match status" value="1"/>
</dbReference>
<dbReference type="EMBL" id="CAWYQH010000119">
    <property type="protein sequence ID" value="CAK8690698.1"/>
    <property type="molecule type" value="Genomic_DNA"/>
</dbReference>
<evidence type="ECO:0000256" key="2">
    <source>
        <dbReference type="ARBA" id="ARBA00010059"/>
    </source>
</evidence>
<keyword evidence="7" id="KW-1185">Reference proteome</keyword>
<dbReference type="InterPro" id="IPR016024">
    <property type="entry name" value="ARM-type_fold"/>
</dbReference>
<dbReference type="SUPFAM" id="SSF50784">
    <property type="entry name" value="Transcription factor IIA (TFIIA), beta-barrel domain"/>
    <property type="match status" value="1"/>
</dbReference>
<reference evidence="6 7" key="1">
    <citation type="submission" date="2024-02" db="EMBL/GenBank/DDBJ databases">
        <authorList>
            <person name="Daric V."/>
            <person name="Darras S."/>
        </authorList>
    </citation>
    <scope>NUCLEOTIDE SEQUENCE [LARGE SCALE GENOMIC DNA]</scope>
</reference>
<feature type="compositionally biased region" description="Acidic residues" evidence="5">
    <location>
        <begin position="220"/>
        <end position="239"/>
    </location>
</feature>
<protein>
    <submittedName>
        <fullName evidence="6">Uncharacterized protein</fullName>
    </submittedName>
</protein>
<dbReference type="PANTHER" id="PTHR12694:SF8">
    <property type="entry name" value="TRANSCRIPTION INITIATION FACTOR IIA SUBUNIT 1"/>
    <property type="match status" value="1"/>
</dbReference>
<dbReference type="SUPFAM" id="SSF48371">
    <property type="entry name" value="ARM repeat"/>
    <property type="match status" value="1"/>
</dbReference>
<keyword evidence="3" id="KW-0804">Transcription</keyword>
<evidence type="ECO:0000256" key="4">
    <source>
        <dbReference type="ARBA" id="ARBA00023242"/>
    </source>
</evidence>
<dbReference type="SUPFAM" id="SSF47396">
    <property type="entry name" value="Transcription factor IIA (TFIIA), alpha-helical domain"/>
    <property type="match status" value="1"/>
</dbReference>
<dbReference type="InterPro" id="IPR009088">
    <property type="entry name" value="TFIIA_b-brl"/>
</dbReference>
<gene>
    <name evidence="6" type="ORF">CVLEPA_LOCUS23282</name>
</gene>
<dbReference type="Gene3D" id="1.10.287.100">
    <property type="match status" value="1"/>
</dbReference>
<evidence type="ECO:0000256" key="1">
    <source>
        <dbReference type="ARBA" id="ARBA00004123"/>
    </source>
</evidence>
<dbReference type="PANTHER" id="PTHR12694">
    <property type="entry name" value="TRANSCRIPTION INITIATION FACTOR IIA SUBUNIT 1"/>
    <property type="match status" value="1"/>
</dbReference>
<keyword evidence="4" id="KW-0539">Nucleus</keyword>
<dbReference type="Proteomes" id="UP001642483">
    <property type="component" value="Unassembled WGS sequence"/>
</dbReference>
<comment type="subcellular location">
    <subcellularLocation>
        <location evidence="1">Nucleus</location>
    </subcellularLocation>
</comment>
<feature type="region of interest" description="Disordered" evidence="5">
    <location>
        <begin position="203"/>
        <end position="266"/>
    </location>
</feature>
<accession>A0ABP0GFY9</accession>
<feature type="compositionally biased region" description="Acidic residues" evidence="5">
    <location>
        <begin position="254"/>
        <end position="266"/>
    </location>
</feature>
<organism evidence="6 7">
    <name type="scientific">Clavelina lepadiformis</name>
    <name type="common">Light-bulb sea squirt</name>
    <name type="synonym">Ascidia lepadiformis</name>
    <dbReference type="NCBI Taxonomy" id="159417"/>
    <lineage>
        <taxon>Eukaryota</taxon>
        <taxon>Metazoa</taxon>
        <taxon>Chordata</taxon>
        <taxon>Tunicata</taxon>
        <taxon>Ascidiacea</taxon>
        <taxon>Aplousobranchia</taxon>
        <taxon>Clavelinidae</taxon>
        <taxon>Clavelina</taxon>
    </lineage>
</organism>
<dbReference type="Gene3D" id="2.30.18.10">
    <property type="entry name" value="Transcription factor IIA (TFIIA), beta-barrel domain"/>
    <property type="match status" value="1"/>
</dbReference>
<dbReference type="CDD" id="cd07976">
    <property type="entry name" value="TFIIA_alpha_beta_like"/>
    <property type="match status" value="1"/>
</dbReference>
<evidence type="ECO:0000313" key="7">
    <source>
        <dbReference type="Proteomes" id="UP001642483"/>
    </source>
</evidence>
<dbReference type="InterPro" id="IPR004855">
    <property type="entry name" value="TFIIA_asu/bsu"/>
</dbReference>
<name>A0ABP0GFY9_CLALP</name>
<evidence type="ECO:0000256" key="3">
    <source>
        <dbReference type="ARBA" id="ARBA00023163"/>
    </source>
</evidence>
<evidence type="ECO:0000256" key="5">
    <source>
        <dbReference type="SAM" id="MobiDB-lite"/>
    </source>
</evidence>
<proteinExistence type="inferred from homology"/>
<evidence type="ECO:0000313" key="6">
    <source>
        <dbReference type="EMBL" id="CAK8690698.1"/>
    </source>
</evidence>